<comment type="caution">
    <text evidence="2">The sequence shown here is derived from an EMBL/GenBank/DDBJ whole genome shotgun (WGS) entry which is preliminary data.</text>
</comment>
<gene>
    <name evidence="2" type="ORF">PSTT_14303</name>
</gene>
<dbReference type="VEuPathDB" id="FungiDB:PSTT_14303"/>
<dbReference type="VEuPathDB" id="FungiDB:PSHT_15434"/>
<sequence length="168" mass="18542">MAVIEFVQEGAKELGPAGSQGSKRNHPGNTRDTPREKWVSSRMCLVSLARDDTSIAFSAQYRYVGSARIAKRYGPYTDTRLVSVAPKSAAMTYNLPFGSLPLDMEDGTAPITPARLGPFASGSQQPMNFGNNTNVPPPPKKLILPLKLRQPREPRLKIWKTHLKHSQN</sequence>
<evidence type="ECO:0000313" key="2">
    <source>
        <dbReference type="EMBL" id="POV98607.1"/>
    </source>
</evidence>
<reference evidence="2" key="1">
    <citation type="submission" date="2017-12" db="EMBL/GenBank/DDBJ databases">
        <title>Gene loss provides genomic basis for host adaptation in cereal stripe rust fungi.</title>
        <authorList>
            <person name="Xia C."/>
        </authorList>
    </citation>
    <scope>NUCLEOTIDE SEQUENCE [LARGE SCALE GENOMIC DNA]</scope>
    <source>
        <strain evidence="2">93-210</strain>
    </source>
</reference>
<evidence type="ECO:0000313" key="3">
    <source>
        <dbReference type="Proteomes" id="UP000239156"/>
    </source>
</evidence>
<accession>A0A2S4UN34</accession>
<organism evidence="2 3">
    <name type="scientific">Puccinia striiformis</name>
    <dbReference type="NCBI Taxonomy" id="27350"/>
    <lineage>
        <taxon>Eukaryota</taxon>
        <taxon>Fungi</taxon>
        <taxon>Dikarya</taxon>
        <taxon>Basidiomycota</taxon>
        <taxon>Pucciniomycotina</taxon>
        <taxon>Pucciniomycetes</taxon>
        <taxon>Pucciniales</taxon>
        <taxon>Pucciniaceae</taxon>
        <taxon>Puccinia</taxon>
    </lineage>
</organism>
<dbReference type="EMBL" id="PKSL01000222">
    <property type="protein sequence ID" value="POV98607.1"/>
    <property type="molecule type" value="Genomic_DNA"/>
</dbReference>
<name>A0A2S4UN34_9BASI</name>
<feature type="compositionally biased region" description="Polar residues" evidence="1">
    <location>
        <begin position="19"/>
        <end position="31"/>
    </location>
</feature>
<dbReference type="Proteomes" id="UP000239156">
    <property type="component" value="Unassembled WGS sequence"/>
</dbReference>
<dbReference type="AlphaFoldDB" id="A0A2S4UN34"/>
<proteinExistence type="predicted"/>
<protein>
    <submittedName>
        <fullName evidence="2">Uncharacterized protein</fullName>
    </submittedName>
</protein>
<evidence type="ECO:0000256" key="1">
    <source>
        <dbReference type="SAM" id="MobiDB-lite"/>
    </source>
</evidence>
<dbReference type="VEuPathDB" id="FungiDB:PSHT_01686"/>
<feature type="region of interest" description="Disordered" evidence="1">
    <location>
        <begin position="13"/>
        <end position="36"/>
    </location>
</feature>
<keyword evidence="3" id="KW-1185">Reference proteome</keyword>